<dbReference type="PANTHER" id="PTHR42700">
    <property type="entry name" value="SULFATE ADENYLYLTRANSFERASE"/>
    <property type="match status" value="1"/>
</dbReference>
<comment type="caution">
    <text evidence="3">The sequence shown here is derived from an EMBL/GenBank/DDBJ whole genome shotgun (WGS) entry which is preliminary data.</text>
</comment>
<keyword evidence="1" id="KW-0808">Transferase</keyword>
<protein>
    <recommendedName>
        <fullName evidence="2">APS kinase domain-containing protein</fullName>
    </recommendedName>
</protein>
<organism evidence="3">
    <name type="scientific">marine sediment metagenome</name>
    <dbReference type="NCBI Taxonomy" id="412755"/>
    <lineage>
        <taxon>unclassified sequences</taxon>
        <taxon>metagenomes</taxon>
        <taxon>ecological metagenomes</taxon>
    </lineage>
</organism>
<dbReference type="AlphaFoldDB" id="X0UZ70"/>
<dbReference type="GO" id="GO:0004781">
    <property type="term" value="F:sulfate adenylyltransferase (ATP) activity"/>
    <property type="evidence" value="ECO:0007669"/>
    <property type="project" value="TreeGrafter"/>
</dbReference>
<dbReference type="GO" id="GO:0010134">
    <property type="term" value="P:sulfate assimilation via adenylyl sulfate reduction"/>
    <property type="evidence" value="ECO:0007669"/>
    <property type="project" value="TreeGrafter"/>
</dbReference>
<dbReference type="GO" id="GO:0005737">
    <property type="term" value="C:cytoplasm"/>
    <property type="evidence" value="ECO:0007669"/>
    <property type="project" value="TreeGrafter"/>
</dbReference>
<dbReference type="EMBL" id="BARS01026040">
    <property type="protein sequence ID" value="GAG11134.1"/>
    <property type="molecule type" value="Genomic_DNA"/>
</dbReference>
<dbReference type="SUPFAM" id="SSF52540">
    <property type="entry name" value="P-loop containing nucleoside triphosphate hydrolases"/>
    <property type="match status" value="1"/>
</dbReference>
<evidence type="ECO:0000313" key="3">
    <source>
        <dbReference type="EMBL" id="GAG11134.1"/>
    </source>
</evidence>
<evidence type="ECO:0000256" key="1">
    <source>
        <dbReference type="ARBA" id="ARBA00022679"/>
    </source>
</evidence>
<name>X0UZ70_9ZZZZ</name>
<dbReference type="PANTHER" id="PTHR42700:SF1">
    <property type="entry name" value="SULFATE ADENYLYLTRANSFERASE"/>
    <property type="match status" value="1"/>
</dbReference>
<reference evidence="3" key="1">
    <citation type="journal article" date="2014" name="Front. Microbiol.">
        <title>High frequency of phylogenetically diverse reductive dehalogenase-homologous genes in deep subseafloor sedimentary metagenomes.</title>
        <authorList>
            <person name="Kawai M."/>
            <person name="Futagami T."/>
            <person name="Toyoda A."/>
            <person name="Takaki Y."/>
            <person name="Nishi S."/>
            <person name="Hori S."/>
            <person name="Arai W."/>
            <person name="Tsubouchi T."/>
            <person name="Morono Y."/>
            <person name="Uchiyama I."/>
            <person name="Ito T."/>
            <person name="Fujiyama A."/>
            <person name="Inagaki F."/>
            <person name="Takami H."/>
        </authorList>
    </citation>
    <scope>NUCLEOTIDE SEQUENCE</scope>
    <source>
        <strain evidence="3">Expedition CK06-06</strain>
    </source>
</reference>
<feature type="non-terminal residue" evidence="3">
    <location>
        <position position="101"/>
    </location>
</feature>
<dbReference type="Pfam" id="PF01583">
    <property type="entry name" value="APS_kinase"/>
    <property type="match status" value="1"/>
</dbReference>
<dbReference type="InterPro" id="IPR059117">
    <property type="entry name" value="APS_kinase_dom"/>
</dbReference>
<sequence length="101" mass="10988">MADVFLFTGLSGAGKTTLAQRFGAELQAAGYRVELLDGDVIRRDLCSDLGFSKADRIENVRRLGEAAIARRQASAEVVIIAAIAPYCCSREELRRQVEAQA</sequence>
<evidence type="ECO:0000259" key="2">
    <source>
        <dbReference type="Pfam" id="PF01583"/>
    </source>
</evidence>
<dbReference type="Gene3D" id="3.40.50.300">
    <property type="entry name" value="P-loop containing nucleotide triphosphate hydrolases"/>
    <property type="match status" value="1"/>
</dbReference>
<proteinExistence type="predicted"/>
<dbReference type="InterPro" id="IPR050512">
    <property type="entry name" value="Sulf_AdTrans/APS_kinase"/>
</dbReference>
<feature type="domain" description="APS kinase" evidence="2">
    <location>
        <begin position="4"/>
        <end position="99"/>
    </location>
</feature>
<dbReference type="GO" id="GO:0019379">
    <property type="term" value="P:sulfate assimilation, phosphoadenylyl sulfate reduction by phosphoadenylyl-sulfate reductase (thioredoxin)"/>
    <property type="evidence" value="ECO:0007669"/>
    <property type="project" value="TreeGrafter"/>
</dbReference>
<accession>X0UZ70</accession>
<dbReference type="InterPro" id="IPR027417">
    <property type="entry name" value="P-loop_NTPase"/>
</dbReference>
<gene>
    <name evidence="3" type="ORF">S01H1_41087</name>
</gene>